<dbReference type="Pfam" id="PF12796">
    <property type="entry name" value="Ank_2"/>
    <property type="match status" value="1"/>
</dbReference>
<evidence type="ECO:0000256" key="2">
    <source>
        <dbReference type="ARBA" id="ARBA00023043"/>
    </source>
</evidence>
<dbReference type="EMBL" id="HBNR01060971">
    <property type="protein sequence ID" value="CAE4630092.1"/>
    <property type="molecule type" value="Transcribed_RNA"/>
</dbReference>
<evidence type="ECO:0000256" key="1">
    <source>
        <dbReference type="ARBA" id="ARBA00022737"/>
    </source>
</evidence>
<evidence type="ECO:0000313" key="4">
    <source>
        <dbReference type="EMBL" id="CAE4630092.1"/>
    </source>
</evidence>
<evidence type="ECO:0000256" key="3">
    <source>
        <dbReference type="PROSITE-ProRule" id="PRU00023"/>
    </source>
</evidence>
<feature type="repeat" description="ANK" evidence="3">
    <location>
        <begin position="98"/>
        <end position="130"/>
    </location>
</feature>
<dbReference type="PANTHER" id="PTHR24171:SF9">
    <property type="entry name" value="ANKYRIN REPEAT DOMAIN-CONTAINING PROTEIN 39"/>
    <property type="match status" value="1"/>
</dbReference>
<dbReference type="Gene3D" id="1.25.40.20">
    <property type="entry name" value="Ankyrin repeat-containing domain"/>
    <property type="match status" value="1"/>
</dbReference>
<accession>A0A7S4RZS9</accession>
<dbReference type="PROSITE" id="PS50297">
    <property type="entry name" value="ANK_REP_REGION"/>
    <property type="match status" value="1"/>
</dbReference>
<dbReference type="InterPro" id="IPR002110">
    <property type="entry name" value="Ankyrin_rpt"/>
</dbReference>
<protein>
    <recommendedName>
        <fullName evidence="5">Glutaminase</fullName>
    </recommendedName>
</protein>
<dbReference type="PANTHER" id="PTHR24171">
    <property type="entry name" value="ANKYRIN REPEAT DOMAIN-CONTAINING PROTEIN 39-RELATED"/>
    <property type="match status" value="1"/>
</dbReference>
<organism evidence="4">
    <name type="scientific">Alexandrium monilatum</name>
    <dbReference type="NCBI Taxonomy" id="311494"/>
    <lineage>
        <taxon>Eukaryota</taxon>
        <taxon>Sar</taxon>
        <taxon>Alveolata</taxon>
        <taxon>Dinophyceae</taxon>
        <taxon>Gonyaulacales</taxon>
        <taxon>Pyrocystaceae</taxon>
        <taxon>Alexandrium</taxon>
    </lineage>
</organism>
<gene>
    <name evidence="4" type="ORF">AMON00008_LOCUS42915</name>
</gene>
<keyword evidence="1" id="KW-0677">Repeat</keyword>
<sequence>MADVVPFEVPTDSPDALPPSFWPTHSSKIGEGANDLLVPDYGMPPDGKTSRFYHYPDATFNPNISTQTREFLRACWTDVDMVREMLDRGIDVHQANANGFTGLHMAASRFKLDVAELLLERGHDVNIEECNGLTPLDYCVDSGLHGEAGVFSEKNGNRAYIAMVEYLESKGGMRKEERCWLYAANSEKYAPNEPSSA</sequence>
<proteinExistence type="predicted"/>
<dbReference type="AlphaFoldDB" id="A0A7S4RZS9"/>
<keyword evidence="2 3" id="KW-0040">ANK repeat</keyword>
<dbReference type="PROSITE" id="PS50088">
    <property type="entry name" value="ANK_REPEAT"/>
    <property type="match status" value="1"/>
</dbReference>
<name>A0A7S4RZS9_9DINO</name>
<evidence type="ECO:0008006" key="5">
    <source>
        <dbReference type="Google" id="ProtNLM"/>
    </source>
</evidence>
<dbReference type="SMART" id="SM00248">
    <property type="entry name" value="ANK"/>
    <property type="match status" value="3"/>
</dbReference>
<dbReference type="SUPFAM" id="SSF48403">
    <property type="entry name" value="Ankyrin repeat"/>
    <property type="match status" value="1"/>
</dbReference>
<reference evidence="4" key="1">
    <citation type="submission" date="2021-01" db="EMBL/GenBank/DDBJ databases">
        <authorList>
            <person name="Corre E."/>
            <person name="Pelletier E."/>
            <person name="Niang G."/>
            <person name="Scheremetjew M."/>
            <person name="Finn R."/>
            <person name="Kale V."/>
            <person name="Holt S."/>
            <person name="Cochrane G."/>
            <person name="Meng A."/>
            <person name="Brown T."/>
            <person name="Cohen L."/>
        </authorList>
    </citation>
    <scope>NUCLEOTIDE SEQUENCE</scope>
    <source>
        <strain evidence="4">CCMP3105</strain>
    </source>
</reference>
<dbReference type="InterPro" id="IPR036770">
    <property type="entry name" value="Ankyrin_rpt-contain_sf"/>
</dbReference>